<name>A0ABW9L704_9MYCO</name>
<dbReference type="GeneID" id="300449100"/>
<evidence type="ECO:0000313" key="1">
    <source>
        <dbReference type="EMBL" id="MFN6543054.1"/>
    </source>
</evidence>
<sequence>MTAAHNSTTRIQLVARRHVDFKRVCSCCCLP</sequence>
<keyword evidence="2" id="KW-1185">Reference proteome</keyword>
<dbReference type="EMBL" id="JBKBDD010000002">
    <property type="protein sequence ID" value="MFN6543054.1"/>
    <property type="molecule type" value="Genomic_DNA"/>
</dbReference>
<evidence type="ECO:0000313" key="2">
    <source>
        <dbReference type="Proteomes" id="UP001635816"/>
    </source>
</evidence>
<organism evidence="1 2">
    <name type="scientific">Mycolicibacterium nivoides</name>
    <dbReference type="NCBI Taxonomy" id="2487344"/>
    <lineage>
        <taxon>Bacteria</taxon>
        <taxon>Bacillati</taxon>
        <taxon>Actinomycetota</taxon>
        <taxon>Actinomycetes</taxon>
        <taxon>Mycobacteriales</taxon>
        <taxon>Mycobacteriaceae</taxon>
        <taxon>Mycolicibacterium</taxon>
    </lineage>
</organism>
<comment type="caution">
    <text evidence="1">The sequence shown here is derived from an EMBL/GenBank/DDBJ whole genome shotgun (WGS) entry which is preliminary data.</text>
</comment>
<accession>A0ABW9L704</accession>
<dbReference type="RefSeq" id="WP_407939279.1">
    <property type="nucleotide sequence ID" value="NZ_JBKBDD010000002.1"/>
</dbReference>
<gene>
    <name evidence="1" type="ORF">ACK4CT_07660</name>
</gene>
<dbReference type="NCBIfam" id="NF042936">
    <property type="entry name" value="leader_Ms4527A"/>
    <property type="match status" value="1"/>
</dbReference>
<reference evidence="1 2" key="1">
    <citation type="submission" date="2024-12" db="EMBL/GenBank/DDBJ databases">
        <title>The coexistence of Mycolicibacterium septicum and Mycolicibacterium nivoides in clinical samples.</title>
        <authorList>
            <person name="Wang C."/>
            <person name="Feng Y."/>
            <person name="Zong Z."/>
        </authorList>
    </citation>
    <scope>NUCLEOTIDE SEQUENCE [LARGE SCALE GENOMIC DNA]</scope>
    <source>
        <strain evidence="1 2">120309</strain>
    </source>
</reference>
<dbReference type="Proteomes" id="UP001635816">
    <property type="component" value="Unassembled WGS sequence"/>
</dbReference>
<protein>
    <submittedName>
        <fullName evidence="1">Ms4527A family Cys-rich leader peptide</fullName>
    </submittedName>
</protein>
<proteinExistence type="predicted"/>